<dbReference type="InterPro" id="IPR012337">
    <property type="entry name" value="RNaseH-like_sf"/>
</dbReference>
<evidence type="ECO:0000256" key="1">
    <source>
        <dbReference type="SAM" id="MobiDB-lite"/>
    </source>
</evidence>
<dbReference type="InterPro" id="IPR008906">
    <property type="entry name" value="HATC_C_dom"/>
</dbReference>
<feature type="region of interest" description="Disordered" evidence="1">
    <location>
        <begin position="1"/>
        <end position="27"/>
    </location>
</feature>
<feature type="region of interest" description="Disordered" evidence="1">
    <location>
        <begin position="129"/>
        <end position="149"/>
    </location>
</feature>
<proteinExistence type="predicted"/>
<evidence type="ECO:0000313" key="3">
    <source>
        <dbReference type="EMBL" id="KAF7824009.1"/>
    </source>
</evidence>
<keyword evidence="4" id="KW-1185">Reference proteome</keyword>
<gene>
    <name evidence="3" type="ORF">G2W53_022153</name>
</gene>
<dbReference type="EMBL" id="JAAIUW010000007">
    <property type="protein sequence ID" value="KAF7824009.1"/>
    <property type="molecule type" value="Genomic_DNA"/>
</dbReference>
<name>A0A834TTZ7_9FABA</name>
<dbReference type="Proteomes" id="UP000634136">
    <property type="component" value="Unassembled WGS sequence"/>
</dbReference>
<dbReference type="SUPFAM" id="SSF53098">
    <property type="entry name" value="Ribonuclease H-like"/>
    <property type="match status" value="1"/>
</dbReference>
<dbReference type="AlphaFoldDB" id="A0A834TTZ7"/>
<dbReference type="GO" id="GO:0046983">
    <property type="term" value="F:protein dimerization activity"/>
    <property type="evidence" value="ECO:0007669"/>
    <property type="project" value="InterPro"/>
</dbReference>
<reference evidence="3" key="1">
    <citation type="submission" date="2020-09" db="EMBL/GenBank/DDBJ databases">
        <title>Genome-Enabled Discovery of Anthraquinone Biosynthesis in Senna tora.</title>
        <authorList>
            <person name="Kang S.-H."/>
            <person name="Pandey R.P."/>
            <person name="Lee C.-M."/>
            <person name="Sim J.-S."/>
            <person name="Jeong J.-T."/>
            <person name="Choi B.-S."/>
            <person name="Jung M."/>
            <person name="Ginzburg D."/>
            <person name="Zhao K."/>
            <person name="Won S.Y."/>
            <person name="Oh T.-J."/>
            <person name="Yu Y."/>
            <person name="Kim N.-H."/>
            <person name="Lee O.R."/>
            <person name="Lee T.-H."/>
            <person name="Bashyal P."/>
            <person name="Kim T.-S."/>
            <person name="Lee W.-H."/>
            <person name="Kawkins C."/>
            <person name="Kim C.-K."/>
            <person name="Kim J.S."/>
            <person name="Ahn B.O."/>
            <person name="Rhee S.Y."/>
            <person name="Sohng J.K."/>
        </authorList>
    </citation>
    <scope>NUCLEOTIDE SEQUENCE</scope>
    <source>
        <tissue evidence="3">Leaf</tissue>
    </source>
</reference>
<feature type="domain" description="HAT C-terminal dimerisation" evidence="2">
    <location>
        <begin position="29"/>
        <end position="111"/>
    </location>
</feature>
<organism evidence="3 4">
    <name type="scientific">Senna tora</name>
    <dbReference type="NCBI Taxonomy" id="362788"/>
    <lineage>
        <taxon>Eukaryota</taxon>
        <taxon>Viridiplantae</taxon>
        <taxon>Streptophyta</taxon>
        <taxon>Embryophyta</taxon>
        <taxon>Tracheophyta</taxon>
        <taxon>Spermatophyta</taxon>
        <taxon>Magnoliopsida</taxon>
        <taxon>eudicotyledons</taxon>
        <taxon>Gunneridae</taxon>
        <taxon>Pentapetalae</taxon>
        <taxon>rosids</taxon>
        <taxon>fabids</taxon>
        <taxon>Fabales</taxon>
        <taxon>Fabaceae</taxon>
        <taxon>Caesalpinioideae</taxon>
        <taxon>Cassia clade</taxon>
        <taxon>Senna</taxon>
    </lineage>
</organism>
<dbReference type="PANTHER" id="PTHR23272">
    <property type="entry name" value="BED FINGER-RELATED"/>
    <property type="match status" value="1"/>
</dbReference>
<comment type="caution">
    <text evidence="3">The sequence shown here is derived from an EMBL/GenBank/DDBJ whole genome shotgun (WGS) entry which is preliminary data.</text>
</comment>
<dbReference type="PANTHER" id="PTHR23272:SF193">
    <property type="entry name" value="OS07G0624100 PROTEIN"/>
    <property type="match status" value="1"/>
</dbReference>
<accession>A0A834TTZ7</accession>
<evidence type="ECO:0000259" key="2">
    <source>
        <dbReference type="Pfam" id="PF05699"/>
    </source>
</evidence>
<evidence type="ECO:0000313" key="4">
    <source>
        <dbReference type="Proteomes" id="UP000634136"/>
    </source>
</evidence>
<feature type="compositionally biased region" description="Basic and acidic residues" evidence="1">
    <location>
        <begin position="15"/>
        <end position="27"/>
    </location>
</feature>
<sequence>MPDFVTANPNPKGKWWSDRTKHPSDQKTDLDKYLETDAIDDAPSFDVLTWWRENATKYKVVSLIACDVLAMPVSTVASESAFSTGGRVLDVFRSSLSPKMTEALICTQNWLSPTEFNFNDRDFDQYEETDSIASDVSGESPVTEDVNMS</sequence>
<protein>
    <submittedName>
        <fullName evidence="3">Zinc finger BED domain-containing protein RICESLEEPER 2-like</fullName>
    </submittedName>
</protein>
<dbReference type="OrthoDB" id="1607513at2759"/>
<dbReference type="Pfam" id="PF05699">
    <property type="entry name" value="Dimer_Tnp_hAT"/>
    <property type="match status" value="1"/>
</dbReference>